<name>A0ABV7X2C8_9HYPH</name>
<dbReference type="Proteomes" id="UP001595613">
    <property type="component" value="Unassembled WGS sequence"/>
</dbReference>
<protein>
    <recommendedName>
        <fullName evidence="3">MmcQ/YjbR family DNA-binding protein</fullName>
    </recommendedName>
</protein>
<evidence type="ECO:0008006" key="3">
    <source>
        <dbReference type="Google" id="ProtNLM"/>
    </source>
</evidence>
<dbReference type="EMBL" id="JBHRYD010000013">
    <property type="protein sequence ID" value="MFC3705732.1"/>
    <property type="molecule type" value="Genomic_DNA"/>
</dbReference>
<comment type="caution">
    <text evidence="1">The sequence shown here is derived from an EMBL/GenBank/DDBJ whole genome shotgun (WGS) entry which is preliminary data.</text>
</comment>
<organism evidence="1 2">
    <name type="scientific">Devosia honganensis</name>
    <dbReference type="NCBI Taxonomy" id="1610527"/>
    <lineage>
        <taxon>Bacteria</taxon>
        <taxon>Pseudomonadati</taxon>
        <taxon>Pseudomonadota</taxon>
        <taxon>Alphaproteobacteria</taxon>
        <taxon>Hyphomicrobiales</taxon>
        <taxon>Devosiaceae</taxon>
        <taxon>Devosia</taxon>
    </lineage>
</organism>
<reference evidence="2" key="1">
    <citation type="journal article" date="2019" name="Int. J. Syst. Evol. Microbiol.">
        <title>The Global Catalogue of Microorganisms (GCM) 10K type strain sequencing project: providing services to taxonomists for standard genome sequencing and annotation.</title>
        <authorList>
            <consortium name="The Broad Institute Genomics Platform"/>
            <consortium name="The Broad Institute Genome Sequencing Center for Infectious Disease"/>
            <person name="Wu L."/>
            <person name="Ma J."/>
        </authorList>
    </citation>
    <scope>NUCLEOTIDE SEQUENCE [LARGE SCALE GENOMIC DNA]</scope>
    <source>
        <strain evidence="2">KCTC 42281</strain>
    </source>
</reference>
<accession>A0ABV7X2C8</accession>
<gene>
    <name evidence="1" type="ORF">ACFOOL_13305</name>
</gene>
<evidence type="ECO:0000313" key="1">
    <source>
        <dbReference type="EMBL" id="MFC3705732.1"/>
    </source>
</evidence>
<evidence type="ECO:0000313" key="2">
    <source>
        <dbReference type="Proteomes" id="UP001595613"/>
    </source>
</evidence>
<keyword evidence="2" id="KW-1185">Reference proteome</keyword>
<sequence>MTDSPSLDTSFARLLRLAAARNLPGVERSTSYRTPALAVGGVAFVRLLDPATAVLQCPVDQKVLLMEISPHIYFETEHYVGYDAMLIDLEKIGDEELSLRLHDAWVFKAPESLKKSID</sequence>
<dbReference type="RefSeq" id="WP_380097648.1">
    <property type="nucleotide sequence ID" value="NZ_JBHRYD010000013.1"/>
</dbReference>
<proteinExistence type="predicted"/>